<comment type="caution">
    <text evidence="3">The sequence shown here is derived from an EMBL/GenBank/DDBJ whole genome shotgun (WGS) entry which is preliminary data.</text>
</comment>
<evidence type="ECO:0000313" key="3">
    <source>
        <dbReference type="EMBL" id="RHW45185.1"/>
    </source>
</evidence>
<evidence type="ECO:0000256" key="1">
    <source>
        <dbReference type="SAM" id="MobiDB-lite"/>
    </source>
</evidence>
<keyword evidence="2" id="KW-1133">Transmembrane helix</keyword>
<dbReference type="Proteomes" id="UP000285376">
    <property type="component" value="Unassembled WGS sequence"/>
</dbReference>
<evidence type="ECO:0000313" key="4">
    <source>
        <dbReference type="Proteomes" id="UP000285376"/>
    </source>
</evidence>
<feature type="compositionally biased region" description="Low complexity" evidence="1">
    <location>
        <begin position="303"/>
        <end position="314"/>
    </location>
</feature>
<keyword evidence="2" id="KW-0472">Membrane</keyword>
<dbReference type="AlphaFoldDB" id="A0A417Z450"/>
<keyword evidence="2" id="KW-0812">Transmembrane</keyword>
<dbReference type="InterPro" id="IPR026467">
    <property type="entry name" value="Ser/Gly_Cys_C_dom"/>
</dbReference>
<dbReference type="EMBL" id="QWLM01000011">
    <property type="protein sequence ID" value="RHW45185.1"/>
    <property type="molecule type" value="Genomic_DNA"/>
</dbReference>
<reference evidence="3 4" key="1">
    <citation type="submission" date="2018-08" db="EMBL/GenBank/DDBJ databases">
        <title>Whole genome sequence analysis of Dermacoccus abyssi bacteria isolated from Deep Mariana trench Micromonospora spp reveals genes involved in the environmental adaptation and production of secondary metabolites.</title>
        <authorList>
            <person name="Abdel-Mageed W.M."/>
            <person name="Lehri B."/>
            <person name="Nouioui I."/>
            <person name="Goodfellow I."/>
            <person name="Jaspars M."/>
            <person name="Karlyshev A."/>
        </authorList>
    </citation>
    <scope>NUCLEOTIDE SEQUENCE [LARGE SCALE GENOMIC DNA]</scope>
    <source>
        <strain evidence="3 4">MT1.1</strain>
    </source>
</reference>
<feature type="transmembrane region" description="Helical" evidence="2">
    <location>
        <begin position="38"/>
        <end position="56"/>
    </location>
</feature>
<feature type="transmembrane region" description="Helical" evidence="2">
    <location>
        <begin position="203"/>
        <end position="222"/>
    </location>
</feature>
<sequence>MRRKPPSGSPRRRAVTAYRDVVTSTAGETWGISGPNFLIGYVILTFAGYLIARWIFAPQQRGPKDLGIPLDSLSSPEWGLMRRPEAAVNAAIADLLSDGWLVGTPGRCAPAGRGERPLRTPFHGAVLTAVANAGTHQPTTKQLLADPTVVREMATMRGHLERLGVLTTPARERRAWGLPLVMTAVIALGVARLVAGLNNGKPILYLLAALFFAALFTMAAYGEPRHLTRAGQRLITEKAKANPDLVISKATRKGGYVGGAGRDIGLSVALFGTSALVLAHPAAASAFGIEHTTYGAIPTAGSSGSSYTSSSCSSGGCGSGCGG</sequence>
<name>A0A417Z450_9MICO</name>
<evidence type="ECO:0000256" key="2">
    <source>
        <dbReference type="SAM" id="Phobius"/>
    </source>
</evidence>
<feature type="region of interest" description="Disordered" evidence="1">
    <location>
        <begin position="303"/>
        <end position="323"/>
    </location>
</feature>
<feature type="transmembrane region" description="Helical" evidence="2">
    <location>
        <begin position="176"/>
        <end position="197"/>
    </location>
</feature>
<dbReference type="NCBIfam" id="TIGR04222">
    <property type="entry name" value="near_uncomplex"/>
    <property type="match status" value="1"/>
</dbReference>
<proteinExistence type="predicted"/>
<protein>
    <submittedName>
        <fullName evidence="3">TIGR04222 domain-containing membrane protein</fullName>
    </submittedName>
</protein>
<accession>A0A417Z450</accession>
<gene>
    <name evidence="3" type="ORF">D1832_10055</name>
</gene>
<organism evidence="3 4">
    <name type="scientific">Dermacoccus abyssi</name>
    <dbReference type="NCBI Taxonomy" id="322596"/>
    <lineage>
        <taxon>Bacteria</taxon>
        <taxon>Bacillati</taxon>
        <taxon>Actinomycetota</taxon>
        <taxon>Actinomycetes</taxon>
        <taxon>Micrococcales</taxon>
        <taxon>Dermacoccaceae</taxon>
        <taxon>Dermacoccus</taxon>
    </lineage>
</organism>